<dbReference type="OMA" id="CHPRHYY"/>
<protein>
    <submittedName>
        <fullName evidence="1">Uncharacterized protein</fullName>
    </submittedName>
</protein>
<accession>S7QHM5</accession>
<dbReference type="AlphaFoldDB" id="S7QHM5"/>
<keyword evidence="2" id="KW-1185">Reference proteome</keyword>
<evidence type="ECO:0000313" key="2">
    <source>
        <dbReference type="Proteomes" id="UP000030669"/>
    </source>
</evidence>
<dbReference type="OrthoDB" id="437457at2759"/>
<dbReference type="Proteomes" id="UP000030669">
    <property type="component" value="Unassembled WGS sequence"/>
</dbReference>
<evidence type="ECO:0000313" key="1">
    <source>
        <dbReference type="EMBL" id="EPQ58677.1"/>
    </source>
</evidence>
<organism evidence="1 2">
    <name type="scientific">Gloeophyllum trabeum (strain ATCC 11539 / FP-39264 / Madison 617)</name>
    <name type="common">Brown rot fungus</name>
    <dbReference type="NCBI Taxonomy" id="670483"/>
    <lineage>
        <taxon>Eukaryota</taxon>
        <taxon>Fungi</taxon>
        <taxon>Dikarya</taxon>
        <taxon>Basidiomycota</taxon>
        <taxon>Agaricomycotina</taxon>
        <taxon>Agaricomycetes</taxon>
        <taxon>Gloeophyllales</taxon>
        <taxon>Gloeophyllaceae</taxon>
        <taxon>Gloeophyllum</taxon>
    </lineage>
</organism>
<name>S7QHM5_GLOTA</name>
<dbReference type="KEGG" id="gtr:GLOTRDRAFT_127167"/>
<dbReference type="EMBL" id="KB469298">
    <property type="protein sequence ID" value="EPQ58677.1"/>
    <property type="molecule type" value="Genomic_DNA"/>
</dbReference>
<sequence length="170" mass="19321">MPFFVISGAWTLTEPCAVGLEESQRTLLAAQPPKDRRDQPRFVKIKCKVEPNDEEPGYGKGYMFDSTPFIGERGWPLCVDRMGINGPALKNPFLIWHREMFLEDGSPINRCIQRMTNNQAAHPWAGNILVMKHDQSNLTYNSIYVDATADDIPVVATYFSKYPSVSPRFH</sequence>
<dbReference type="STRING" id="670483.S7QHM5"/>
<dbReference type="HOGENOM" id="CLU_1570804_0_0_1"/>
<dbReference type="GeneID" id="19301491"/>
<dbReference type="RefSeq" id="XP_007863792.1">
    <property type="nucleotide sequence ID" value="XM_007865601.1"/>
</dbReference>
<reference evidence="1 2" key="1">
    <citation type="journal article" date="2012" name="Science">
        <title>The Paleozoic origin of enzymatic lignin decomposition reconstructed from 31 fungal genomes.</title>
        <authorList>
            <person name="Floudas D."/>
            <person name="Binder M."/>
            <person name="Riley R."/>
            <person name="Barry K."/>
            <person name="Blanchette R.A."/>
            <person name="Henrissat B."/>
            <person name="Martinez A.T."/>
            <person name="Otillar R."/>
            <person name="Spatafora J.W."/>
            <person name="Yadav J.S."/>
            <person name="Aerts A."/>
            <person name="Benoit I."/>
            <person name="Boyd A."/>
            <person name="Carlson A."/>
            <person name="Copeland A."/>
            <person name="Coutinho P.M."/>
            <person name="de Vries R.P."/>
            <person name="Ferreira P."/>
            <person name="Findley K."/>
            <person name="Foster B."/>
            <person name="Gaskell J."/>
            <person name="Glotzer D."/>
            <person name="Gorecki P."/>
            <person name="Heitman J."/>
            <person name="Hesse C."/>
            <person name="Hori C."/>
            <person name="Igarashi K."/>
            <person name="Jurgens J.A."/>
            <person name="Kallen N."/>
            <person name="Kersten P."/>
            <person name="Kohler A."/>
            <person name="Kuees U."/>
            <person name="Kumar T.K.A."/>
            <person name="Kuo A."/>
            <person name="LaButti K."/>
            <person name="Larrondo L.F."/>
            <person name="Lindquist E."/>
            <person name="Ling A."/>
            <person name="Lombard V."/>
            <person name="Lucas S."/>
            <person name="Lundell T."/>
            <person name="Martin R."/>
            <person name="McLaughlin D.J."/>
            <person name="Morgenstern I."/>
            <person name="Morin E."/>
            <person name="Murat C."/>
            <person name="Nagy L.G."/>
            <person name="Nolan M."/>
            <person name="Ohm R.A."/>
            <person name="Patyshakuliyeva A."/>
            <person name="Rokas A."/>
            <person name="Ruiz-Duenas F.J."/>
            <person name="Sabat G."/>
            <person name="Salamov A."/>
            <person name="Samejima M."/>
            <person name="Schmutz J."/>
            <person name="Slot J.C."/>
            <person name="St John F."/>
            <person name="Stenlid J."/>
            <person name="Sun H."/>
            <person name="Sun S."/>
            <person name="Syed K."/>
            <person name="Tsang A."/>
            <person name="Wiebenga A."/>
            <person name="Young D."/>
            <person name="Pisabarro A."/>
            <person name="Eastwood D.C."/>
            <person name="Martin F."/>
            <person name="Cullen D."/>
            <person name="Grigoriev I.V."/>
            <person name="Hibbett D.S."/>
        </authorList>
    </citation>
    <scope>NUCLEOTIDE SEQUENCE [LARGE SCALE GENOMIC DNA]</scope>
    <source>
        <strain evidence="1 2">ATCC 11539</strain>
    </source>
</reference>
<proteinExistence type="predicted"/>
<gene>
    <name evidence="1" type="ORF">GLOTRDRAFT_127167</name>
</gene>